<accession>A0ABX6N6G7</accession>
<evidence type="ECO:0000256" key="1">
    <source>
        <dbReference type="SAM" id="SignalP"/>
    </source>
</evidence>
<evidence type="ECO:0008006" key="4">
    <source>
        <dbReference type="Google" id="ProtNLM"/>
    </source>
</evidence>
<feature type="chain" id="PRO_5046169467" description="Lipocalin-like domain-containing protein" evidence="1">
    <location>
        <begin position="20"/>
        <end position="179"/>
    </location>
</feature>
<sequence length="179" mass="19714">MIKFAFAATLMLGLTSTHASENSTADLLKAWILLEVRCPIGCFETTTNQFKPQIGKSIDLKAAQNKTSPVGACAKGHLHFVLEELPLKDVLTRMNTTLPPEAVDSQGKPLQFSLENTDLGFSAYGEQLTVVKTGVLECKDPAWKGKWEQRKFVVSIDAHRMVTLEEDGALGVYYALKNK</sequence>
<keyword evidence="3" id="KW-1185">Reference proteome</keyword>
<dbReference type="Proteomes" id="UP000501130">
    <property type="component" value="Chromosome"/>
</dbReference>
<dbReference type="EMBL" id="CP053084">
    <property type="protein sequence ID" value="QJR30015.1"/>
    <property type="molecule type" value="Genomic_DNA"/>
</dbReference>
<protein>
    <recommendedName>
        <fullName evidence="4">Lipocalin-like domain-containing protein</fullName>
    </recommendedName>
</protein>
<organism evidence="2 3">
    <name type="scientific">Limnobacter profundi</name>
    <dbReference type="NCBI Taxonomy" id="2732163"/>
    <lineage>
        <taxon>Bacteria</taxon>
        <taxon>Pseudomonadati</taxon>
        <taxon>Pseudomonadota</taxon>
        <taxon>Betaproteobacteria</taxon>
        <taxon>Burkholderiales</taxon>
        <taxon>Burkholderiaceae</taxon>
        <taxon>Limnobacter</taxon>
    </lineage>
</organism>
<keyword evidence="1" id="KW-0732">Signal</keyword>
<name>A0ABX6N6G7_9BURK</name>
<gene>
    <name evidence="2" type="ORF">HKT17_10005</name>
</gene>
<reference evidence="2 3" key="1">
    <citation type="submission" date="2020-05" db="EMBL/GenBank/DDBJ databases">
        <title>Compete genome of Limnobacter sp. SAORIC-580.</title>
        <authorList>
            <person name="Song J."/>
            <person name="Cho J.-C."/>
        </authorList>
    </citation>
    <scope>NUCLEOTIDE SEQUENCE [LARGE SCALE GENOMIC DNA]</scope>
    <source>
        <strain evidence="2 3">SAORIC-580</strain>
    </source>
</reference>
<dbReference type="RefSeq" id="WP_171099765.1">
    <property type="nucleotide sequence ID" value="NZ_CP053084.1"/>
</dbReference>
<evidence type="ECO:0000313" key="3">
    <source>
        <dbReference type="Proteomes" id="UP000501130"/>
    </source>
</evidence>
<evidence type="ECO:0000313" key="2">
    <source>
        <dbReference type="EMBL" id="QJR30015.1"/>
    </source>
</evidence>
<proteinExistence type="predicted"/>
<feature type="signal peptide" evidence="1">
    <location>
        <begin position="1"/>
        <end position="19"/>
    </location>
</feature>